<dbReference type="Gene3D" id="3.40.50.1110">
    <property type="entry name" value="SGNH hydrolase"/>
    <property type="match status" value="1"/>
</dbReference>
<keyword evidence="2 5" id="KW-0732">Signal</keyword>
<dbReference type="InterPro" id="IPR035669">
    <property type="entry name" value="SGNH_plant_lipase-like"/>
</dbReference>
<sequence>MSAGFFSVAGGLLLVHAVLLLLNAHAGQCGCYKRIFSFGDAMIDTGNFVQLAAGKAASSKFKEAPYGMTFFRHPTGRICDGRVLIDFYAEALQLPLIPPYVPEKDSGQFPHGANFAVYGASAMGEGYNGHNDTVTSPWPLGQQTTWFEEMLQRIAPGGNGAKVRQILAESLIVMGEIGAIDYSSWFDVGGASEDAVDVIPDVITYISHFIEEMILNQGAKAFLVPNILPMGCRPSYLSRFRSSNHSEYDENGCLRWFNDFSQKHNQALAMNMGWLRRTYPNVTFIYADYYGAAMEFISNPGRFDIGDPLLACCGGDGPYHTGGECNSTAKIWGDPAHFASWDGVQLTEKAYSIIAEGVLNGKFANPPFPLRC</sequence>
<dbReference type="PANTHER" id="PTHR22835">
    <property type="entry name" value="ZINC FINGER FYVE DOMAIN CONTAINING PROTEIN"/>
    <property type="match status" value="1"/>
</dbReference>
<feature type="signal peptide" evidence="5">
    <location>
        <begin position="1"/>
        <end position="26"/>
    </location>
</feature>
<evidence type="ECO:0000313" key="7">
    <source>
        <dbReference type="Proteomes" id="UP001164776"/>
    </source>
</evidence>
<dbReference type="GO" id="GO:0016788">
    <property type="term" value="F:hydrolase activity, acting on ester bonds"/>
    <property type="evidence" value="ECO:0007669"/>
    <property type="project" value="InterPro"/>
</dbReference>
<dbReference type="OrthoDB" id="685683at2759"/>
<keyword evidence="7" id="KW-1185">Reference proteome</keyword>
<dbReference type="AlphaFoldDB" id="A0A9W7XAE6"/>
<evidence type="ECO:0000313" key="6">
    <source>
        <dbReference type="EMBL" id="KAJ1254947.1"/>
    </source>
</evidence>
<proteinExistence type="inferred from homology"/>
<name>A0A9W7XAE6_9POAL</name>
<keyword evidence="4" id="KW-0325">Glycoprotein</keyword>
<dbReference type="Proteomes" id="UP001164776">
    <property type="component" value="Unassembled WGS sequence"/>
</dbReference>
<evidence type="ECO:0000256" key="5">
    <source>
        <dbReference type="SAM" id="SignalP"/>
    </source>
</evidence>
<evidence type="ECO:0000256" key="2">
    <source>
        <dbReference type="ARBA" id="ARBA00022729"/>
    </source>
</evidence>
<evidence type="ECO:0000256" key="3">
    <source>
        <dbReference type="ARBA" id="ARBA00022801"/>
    </source>
</evidence>
<dbReference type="EMBL" id="MU629849">
    <property type="protein sequence ID" value="KAJ1254947.1"/>
    <property type="molecule type" value="Genomic_DNA"/>
</dbReference>
<dbReference type="InterPro" id="IPR001087">
    <property type="entry name" value="GDSL"/>
</dbReference>
<keyword evidence="3" id="KW-0378">Hydrolase</keyword>
<evidence type="ECO:0000256" key="1">
    <source>
        <dbReference type="ARBA" id="ARBA00008668"/>
    </source>
</evidence>
<reference evidence="6 7" key="1">
    <citation type="submission" date="2022-10" db="EMBL/GenBank/DDBJ databases">
        <title>WGS assembly of Paspalum vaginatum 540-79.</title>
        <authorList>
            <person name="Sun G."/>
            <person name="Wase N."/>
            <person name="Shu S."/>
            <person name="Jenkins J."/>
            <person name="Zhou B."/>
            <person name="Torres-Rodriguez J."/>
            <person name="Chen C."/>
            <person name="Sandor L."/>
            <person name="Plott C."/>
            <person name="Yoshinga Y."/>
            <person name="Daum C."/>
            <person name="Qi P."/>
            <person name="Barry K."/>
            <person name="Lipzen A."/>
            <person name="Berry L."/>
            <person name="Pedersen C."/>
            <person name="Gottilla T."/>
            <person name="Foltz A."/>
            <person name="Yu H."/>
            <person name="O'Malley R."/>
            <person name="Zhang C."/>
            <person name="Devos K."/>
            <person name="Sigmon B."/>
            <person name="Yu B."/>
            <person name="Obata T."/>
            <person name="Schmutz J."/>
            <person name="Schnable J."/>
        </authorList>
    </citation>
    <scope>NUCLEOTIDE SEQUENCE [LARGE SCALE GENOMIC DNA]</scope>
    <source>
        <strain evidence="7">cv. 540-79</strain>
    </source>
</reference>
<comment type="similarity">
    <text evidence="1">Belongs to the 'GDSL' lipolytic enzyme family.</text>
</comment>
<gene>
    <name evidence="6" type="ORF">BS78_K305300</name>
</gene>
<accession>A0A9W7XAE6</accession>
<dbReference type="PANTHER" id="PTHR22835:SF549">
    <property type="entry name" value="GDSL ESTERASE_LIPASE"/>
    <property type="match status" value="1"/>
</dbReference>
<evidence type="ECO:0000256" key="4">
    <source>
        <dbReference type="ARBA" id="ARBA00023180"/>
    </source>
</evidence>
<dbReference type="CDD" id="cd01837">
    <property type="entry name" value="SGNH_plant_lipase_like"/>
    <property type="match status" value="1"/>
</dbReference>
<dbReference type="InterPro" id="IPR036514">
    <property type="entry name" value="SGNH_hydro_sf"/>
</dbReference>
<protein>
    <recommendedName>
        <fullName evidence="8">GDSL esterase/lipase</fullName>
    </recommendedName>
</protein>
<feature type="chain" id="PRO_5040731237" description="GDSL esterase/lipase" evidence="5">
    <location>
        <begin position="27"/>
        <end position="372"/>
    </location>
</feature>
<comment type="caution">
    <text evidence="6">The sequence shown here is derived from an EMBL/GenBank/DDBJ whole genome shotgun (WGS) entry which is preliminary data.</text>
</comment>
<organism evidence="6 7">
    <name type="scientific">Paspalum vaginatum</name>
    <name type="common">seashore paspalum</name>
    <dbReference type="NCBI Taxonomy" id="158149"/>
    <lineage>
        <taxon>Eukaryota</taxon>
        <taxon>Viridiplantae</taxon>
        <taxon>Streptophyta</taxon>
        <taxon>Embryophyta</taxon>
        <taxon>Tracheophyta</taxon>
        <taxon>Spermatophyta</taxon>
        <taxon>Magnoliopsida</taxon>
        <taxon>Liliopsida</taxon>
        <taxon>Poales</taxon>
        <taxon>Poaceae</taxon>
        <taxon>PACMAD clade</taxon>
        <taxon>Panicoideae</taxon>
        <taxon>Andropogonodae</taxon>
        <taxon>Paspaleae</taxon>
        <taxon>Paspalinae</taxon>
        <taxon>Paspalum</taxon>
    </lineage>
</organism>
<evidence type="ECO:0008006" key="8">
    <source>
        <dbReference type="Google" id="ProtNLM"/>
    </source>
</evidence>
<dbReference type="Pfam" id="PF00657">
    <property type="entry name" value="Lipase_GDSL"/>
    <property type="match status" value="1"/>
</dbReference>